<organism evidence="1">
    <name type="scientific">Picocystis salinarum</name>
    <dbReference type="NCBI Taxonomy" id="88271"/>
    <lineage>
        <taxon>Eukaryota</taxon>
        <taxon>Viridiplantae</taxon>
        <taxon>Chlorophyta</taxon>
        <taxon>Picocystophyceae</taxon>
        <taxon>Picocystales</taxon>
        <taxon>Picocystaceae</taxon>
        <taxon>Picocystis</taxon>
    </lineage>
</organism>
<evidence type="ECO:0000313" key="1">
    <source>
        <dbReference type="EMBL" id="CAE0610090.1"/>
    </source>
</evidence>
<protein>
    <submittedName>
        <fullName evidence="1">Uncharacterized protein</fullName>
    </submittedName>
</protein>
<dbReference type="EMBL" id="HBIS01004308">
    <property type="protein sequence ID" value="CAE0610090.1"/>
    <property type="molecule type" value="Transcribed_RNA"/>
</dbReference>
<proteinExistence type="predicted"/>
<gene>
    <name evidence="1" type="ORF">PSAL00342_LOCUS3913</name>
</gene>
<dbReference type="AlphaFoldDB" id="A0A7S3UEZ1"/>
<name>A0A7S3UEZ1_9CHLO</name>
<reference evidence="1" key="1">
    <citation type="submission" date="2021-01" db="EMBL/GenBank/DDBJ databases">
        <authorList>
            <person name="Corre E."/>
            <person name="Pelletier E."/>
            <person name="Niang G."/>
            <person name="Scheremetjew M."/>
            <person name="Finn R."/>
            <person name="Kale V."/>
            <person name="Holt S."/>
            <person name="Cochrane G."/>
            <person name="Meng A."/>
            <person name="Brown T."/>
            <person name="Cohen L."/>
        </authorList>
    </citation>
    <scope>NUCLEOTIDE SEQUENCE</scope>
    <source>
        <strain evidence="1">CCMP1897</strain>
    </source>
</reference>
<sequence length="112" mass="12719">MPLHFEHVATIPTSLRGTKRKVLVTLNLLEPFIHGNISRKEYLMQVWEKVVRTTQAPCIGQTSWHRFEIHGMNDKKGGSESVPTVQEAIGIRVMIRKVASTCRCDGAWRSYG</sequence>
<accession>A0A7S3UEZ1</accession>